<dbReference type="Pfam" id="PF07992">
    <property type="entry name" value="Pyr_redox_2"/>
    <property type="match status" value="1"/>
</dbReference>
<keyword evidence="2" id="KW-0560">Oxidoreductase</keyword>
<dbReference type="GO" id="GO:0004791">
    <property type="term" value="F:thioredoxin-disulfide reductase (NADPH) activity"/>
    <property type="evidence" value="ECO:0007669"/>
    <property type="project" value="UniProtKB-EC"/>
</dbReference>
<dbReference type="InterPro" id="IPR036188">
    <property type="entry name" value="FAD/NAD-bd_sf"/>
</dbReference>
<dbReference type="Gene3D" id="3.50.50.60">
    <property type="entry name" value="FAD/NAD(P)-binding domain"/>
    <property type="match status" value="2"/>
</dbReference>
<dbReference type="PANTHER" id="PTHR48105">
    <property type="entry name" value="THIOREDOXIN REDUCTASE 1-RELATED-RELATED"/>
    <property type="match status" value="1"/>
</dbReference>
<dbReference type="PRINTS" id="PR00368">
    <property type="entry name" value="FADPNR"/>
</dbReference>
<sequence length="329" mass="34184">MPIPHTHPQNDDACTYDVIVIGGGPAGLAGAVTLGRARRTVLVVDAGTPRNAPAAGVHTFLTREGISPAELLRTGRAEVTAYGGEIREGTVTDARREGDAFRVTLADGTEERARRLLVTTGITDELPPVPGLAALWGKDVLHCPYCHGWEAQDLPTGVLATGPLSVHQALLWRQWTDDLTLFTHTTAGPTPEEREQLEARGTRIVEGEVTGVETDAEGRLAGVRLADGSTVPVRALATGGTLTARAGFLAGLGLETVPVEVGGTVIGSRLDTDPTGLTSVPGVWAAGNVASPTDQVVISAGAAVRAAAVLNMDLVTEETRLAVEARRAG</sequence>
<keyword evidence="1" id="KW-0285">Flavoprotein</keyword>
<feature type="domain" description="FAD/NAD(P)-binding" evidence="4">
    <location>
        <begin position="16"/>
        <end position="301"/>
    </location>
</feature>
<evidence type="ECO:0000256" key="1">
    <source>
        <dbReference type="ARBA" id="ARBA00022630"/>
    </source>
</evidence>
<accession>A0A385DEK7</accession>
<dbReference type="InterPro" id="IPR023753">
    <property type="entry name" value="FAD/NAD-binding_dom"/>
</dbReference>
<name>A0A385DEK7_9ACTN</name>
<gene>
    <name evidence="5" type="ORF">D0C37_18715</name>
</gene>
<proteinExistence type="predicted"/>
<dbReference type="RefSeq" id="WP_117349844.1">
    <property type="nucleotide sequence ID" value="NZ_CP031742.1"/>
</dbReference>
<dbReference type="SUPFAM" id="SSF51905">
    <property type="entry name" value="FAD/NAD(P)-binding domain"/>
    <property type="match status" value="1"/>
</dbReference>
<reference evidence="5 6" key="1">
    <citation type="submission" date="2018-08" db="EMBL/GenBank/DDBJ databases">
        <authorList>
            <person name="Ferrada E.E."/>
            <person name="Latorre B.A."/>
        </authorList>
    </citation>
    <scope>NUCLEOTIDE SEQUENCE [LARGE SCALE GENOMIC DNA]</scope>
    <source>
        <strain evidence="5 6">VK-A60T</strain>
    </source>
</reference>
<organism evidence="5 6">
    <name type="scientific">Streptomyces koyangensis</name>
    <dbReference type="NCBI Taxonomy" id="188770"/>
    <lineage>
        <taxon>Bacteria</taxon>
        <taxon>Bacillati</taxon>
        <taxon>Actinomycetota</taxon>
        <taxon>Actinomycetes</taxon>
        <taxon>Kitasatosporales</taxon>
        <taxon>Streptomycetaceae</taxon>
        <taxon>Streptomyces</taxon>
        <taxon>Streptomyces aurantiacus group</taxon>
    </lineage>
</organism>
<dbReference type="KEGG" id="sky:D0C37_18715"/>
<protein>
    <submittedName>
        <fullName evidence="5">NAD(P)/FAD-dependent oxidoreductase</fullName>
    </submittedName>
</protein>
<evidence type="ECO:0000256" key="2">
    <source>
        <dbReference type="ARBA" id="ARBA00023002"/>
    </source>
</evidence>
<evidence type="ECO:0000313" key="5">
    <source>
        <dbReference type="EMBL" id="AXQ56419.1"/>
    </source>
</evidence>
<dbReference type="AlphaFoldDB" id="A0A385DEK7"/>
<dbReference type="Proteomes" id="UP000259636">
    <property type="component" value="Chromosome"/>
</dbReference>
<evidence type="ECO:0000259" key="4">
    <source>
        <dbReference type="Pfam" id="PF07992"/>
    </source>
</evidence>
<dbReference type="EMBL" id="CP031742">
    <property type="protein sequence ID" value="AXQ56419.1"/>
    <property type="molecule type" value="Genomic_DNA"/>
</dbReference>
<dbReference type="InterPro" id="IPR050097">
    <property type="entry name" value="Ferredoxin-NADP_redctase_2"/>
</dbReference>
<dbReference type="PRINTS" id="PR00469">
    <property type="entry name" value="PNDRDTASEII"/>
</dbReference>
<dbReference type="GeneID" id="300116189"/>
<evidence type="ECO:0000256" key="3">
    <source>
        <dbReference type="ARBA" id="ARBA00048132"/>
    </source>
</evidence>
<comment type="catalytic activity">
    <reaction evidence="3">
        <text>[thioredoxin]-dithiol + NADP(+) = [thioredoxin]-disulfide + NADPH + H(+)</text>
        <dbReference type="Rhea" id="RHEA:20345"/>
        <dbReference type="Rhea" id="RHEA-COMP:10698"/>
        <dbReference type="Rhea" id="RHEA-COMP:10700"/>
        <dbReference type="ChEBI" id="CHEBI:15378"/>
        <dbReference type="ChEBI" id="CHEBI:29950"/>
        <dbReference type="ChEBI" id="CHEBI:50058"/>
        <dbReference type="ChEBI" id="CHEBI:57783"/>
        <dbReference type="ChEBI" id="CHEBI:58349"/>
        <dbReference type="EC" id="1.8.1.9"/>
    </reaction>
</comment>
<evidence type="ECO:0000313" key="6">
    <source>
        <dbReference type="Proteomes" id="UP000259636"/>
    </source>
</evidence>